<name>A4JUL7_BURVG</name>
<dbReference type="Proteomes" id="UP000002287">
    <property type="component" value="Plasmid pBVIE02"/>
</dbReference>
<protein>
    <submittedName>
        <fullName evidence="2">Uncharacterized protein</fullName>
    </submittedName>
</protein>
<dbReference type="EMBL" id="CP000618">
    <property type="protein sequence ID" value="ABO59970.1"/>
    <property type="molecule type" value="Genomic_DNA"/>
</dbReference>
<proteinExistence type="predicted"/>
<gene>
    <name evidence="2" type="ordered locus">Bcep1808_7087</name>
</gene>
<reference evidence="2 3" key="1">
    <citation type="submission" date="2007-03" db="EMBL/GenBank/DDBJ databases">
        <title>Complete sequence of plasmid pBVIE02 of Burkholderia vietnamiensis G4.</title>
        <authorList>
            <consortium name="US DOE Joint Genome Institute"/>
            <person name="Copeland A."/>
            <person name="Lucas S."/>
            <person name="Lapidus A."/>
            <person name="Barry K."/>
            <person name="Detter J.C."/>
            <person name="Glavina del Rio T."/>
            <person name="Hammon N."/>
            <person name="Israni S."/>
            <person name="Dalin E."/>
            <person name="Tice H."/>
            <person name="Pitluck S."/>
            <person name="Chain P."/>
            <person name="Malfatti S."/>
            <person name="Shin M."/>
            <person name="Vergez L."/>
            <person name="Schmutz J."/>
            <person name="Larimer F."/>
            <person name="Land M."/>
            <person name="Hauser L."/>
            <person name="Kyrpides N."/>
            <person name="Tiedje J."/>
            <person name="Richardson P."/>
        </authorList>
    </citation>
    <scope>NUCLEOTIDE SEQUENCE [LARGE SCALE GENOMIC DNA]</scope>
    <source>
        <strain evidence="3">G4 / LMG 22486</strain>
        <plasmid evidence="2 3">pBVIE02</plasmid>
    </source>
</reference>
<geneLocation type="plasmid" evidence="2 3">
    <name>pBVIE02</name>
</geneLocation>
<feature type="compositionally biased region" description="Basic and acidic residues" evidence="1">
    <location>
        <begin position="95"/>
        <end position="105"/>
    </location>
</feature>
<dbReference type="KEGG" id="bvi:Bcep1808_7087"/>
<accession>A4JUL7</accession>
<dbReference type="HOGENOM" id="CLU_1737136_0_0_4"/>
<evidence type="ECO:0000313" key="3">
    <source>
        <dbReference type="Proteomes" id="UP000002287"/>
    </source>
</evidence>
<evidence type="ECO:0000313" key="2">
    <source>
        <dbReference type="EMBL" id="ABO59970.1"/>
    </source>
</evidence>
<evidence type="ECO:0000256" key="1">
    <source>
        <dbReference type="SAM" id="MobiDB-lite"/>
    </source>
</evidence>
<keyword evidence="2" id="KW-0614">Plasmid</keyword>
<organism evidence="2 3">
    <name type="scientific">Burkholderia vietnamiensis (strain G4 / LMG 22486)</name>
    <name type="common">Burkholderia cepacia (strain R1808)</name>
    <dbReference type="NCBI Taxonomy" id="269482"/>
    <lineage>
        <taxon>Bacteria</taxon>
        <taxon>Pseudomonadati</taxon>
        <taxon>Pseudomonadota</taxon>
        <taxon>Betaproteobacteria</taxon>
        <taxon>Burkholderiales</taxon>
        <taxon>Burkholderiaceae</taxon>
        <taxon>Burkholderia</taxon>
        <taxon>Burkholderia cepacia complex</taxon>
    </lineage>
</organism>
<dbReference type="AlphaFoldDB" id="A4JUL7"/>
<sequence length="150" mass="16451">MEERTVGAAVTKMRNRNYPAHSPAPATARFVDAETRKRQAGRVATKLIWAESIRAARPRSGREMVGDGLRGARTASVMAAGWTVGLHALPMQRADRMESLKDRKQQGRAGGIRRSRRRGSATEAGNPARRQVGSSCRKGERLWFGAPRAS</sequence>
<feature type="region of interest" description="Disordered" evidence="1">
    <location>
        <begin position="95"/>
        <end position="150"/>
    </location>
</feature>